<evidence type="ECO:0000259" key="6">
    <source>
        <dbReference type="Pfam" id="PF06094"/>
    </source>
</evidence>
<proteinExistence type="predicted"/>
<gene>
    <name evidence="7" type="ORF">FUG_LOCUS413335</name>
</gene>
<evidence type="ECO:0000256" key="1">
    <source>
        <dbReference type="ARBA" id="ARBA00012346"/>
    </source>
</evidence>
<sequence length="388" mass="43299">MYSLNTSVLSNHRPTCPHGQPPNKLYFAYGSNMSVAQMAQRCPGSVFKGPAILDSFRWHINERGVANVLKSDDNHSVEGLLYTVTPKDESALDRNEGVSKGFYHKHLAMVSVQPHGQYTDFKTARLALLLKQRRQEIGDSSNDRTSRRSLWTKVPALVYVSEDYVRDGPIRDEYVPRMQNAVNDAVCLGVSKPFVNKSIAPFLQRPATLSIGNHQLEQKKVQEKGPETEHRDTVTIKGTSQENSVNGEASCDTKKTNRLEREVSQSEPAKTRRLQADRIDLLRYDDCLCVFPVEMLDAIDKAAKVCGPANTLSDYYVILERMTSVEKSLSIVANARNACQANKQIIKVFKDILKTEVKSSEVSSEDLDVTAVRQEYPAWGTAMVGSTG</sequence>
<evidence type="ECO:0000256" key="2">
    <source>
        <dbReference type="ARBA" id="ARBA00023239"/>
    </source>
</evidence>
<feature type="binding site" evidence="4">
    <location>
        <begin position="26"/>
        <end position="31"/>
    </location>
    <ligand>
        <name>substrate</name>
    </ligand>
</feature>
<accession>A0A4E9DKZ3</accession>
<protein>
    <recommendedName>
        <fullName evidence="1">gamma-glutamylcyclotransferase</fullName>
        <ecNumber evidence="1">4.3.2.9</ecNumber>
    </recommendedName>
</protein>
<evidence type="ECO:0000256" key="5">
    <source>
        <dbReference type="SAM" id="MobiDB-lite"/>
    </source>
</evidence>
<feature type="compositionally biased region" description="Basic and acidic residues" evidence="5">
    <location>
        <begin position="251"/>
        <end position="264"/>
    </location>
</feature>
<dbReference type="InterPro" id="IPR013024">
    <property type="entry name" value="GGCT-like"/>
</dbReference>
<dbReference type="InterPro" id="IPR009288">
    <property type="entry name" value="AIG2-like_dom"/>
</dbReference>
<dbReference type="AlphaFoldDB" id="A0A4E9DKZ3"/>
<feature type="active site" description="Proton acceptor" evidence="3">
    <location>
        <position position="96"/>
    </location>
</feature>
<feature type="region of interest" description="Disordered" evidence="5">
    <location>
        <begin position="240"/>
        <end position="269"/>
    </location>
</feature>
<dbReference type="Gene3D" id="3.10.490.10">
    <property type="entry name" value="Gamma-glutamyl cyclotransferase-like"/>
    <property type="match status" value="1"/>
</dbReference>
<dbReference type="PANTHER" id="PTHR12935:SF0">
    <property type="entry name" value="GAMMA-GLUTAMYLCYCLOTRANSFERASE"/>
    <property type="match status" value="1"/>
</dbReference>
<reference evidence="7" key="1">
    <citation type="submission" date="2019-04" db="EMBL/GenBank/DDBJ databases">
        <authorList>
            <person name="Melise S."/>
            <person name="Noan J."/>
            <person name="Okalmin O."/>
        </authorList>
    </citation>
    <scope>NUCLEOTIDE SEQUENCE</scope>
    <source>
        <strain evidence="7">FN9</strain>
    </source>
</reference>
<organism evidence="7">
    <name type="scientific">Gibberella zeae</name>
    <name type="common">Wheat head blight fungus</name>
    <name type="synonym">Fusarium graminearum</name>
    <dbReference type="NCBI Taxonomy" id="5518"/>
    <lineage>
        <taxon>Eukaryota</taxon>
        <taxon>Fungi</taxon>
        <taxon>Dikarya</taxon>
        <taxon>Ascomycota</taxon>
        <taxon>Pezizomycotina</taxon>
        <taxon>Sordariomycetes</taxon>
        <taxon>Hypocreomycetidae</taxon>
        <taxon>Hypocreales</taxon>
        <taxon>Nectriaceae</taxon>
        <taxon>Fusarium</taxon>
    </lineage>
</organism>
<evidence type="ECO:0000256" key="4">
    <source>
        <dbReference type="PIRSR" id="PIRSR617939-2"/>
    </source>
</evidence>
<evidence type="ECO:0000256" key="3">
    <source>
        <dbReference type="PIRSR" id="PIRSR617939-1"/>
    </source>
</evidence>
<dbReference type="GO" id="GO:0003839">
    <property type="term" value="F:gamma-glutamylcyclotransferase activity"/>
    <property type="evidence" value="ECO:0007669"/>
    <property type="project" value="UniProtKB-EC"/>
</dbReference>
<evidence type="ECO:0000313" key="7">
    <source>
        <dbReference type="EMBL" id="VIO60792.1"/>
    </source>
</evidence>
<feature type="domain" description="Gamma-glutamylcyclotransferase AIG2-like" evidence="6">
    <location>
        <begin position="26"/>
        <end position="115"/>
    </location>
</feature>
<dbReference type="InterPro" id="IPR017939">
    <property type="entry name" value="G-Glutamylcylcotransferase"/>
</dbReference>
<dbReference type="CDD" id="cd06661">
    <property type="entry name" value="GGCT_like"/>
    <property type="match status" value="1"/>
</dbReference>
<keyword evidence="2" id="KW-0456">Lyase</keyword>
<dbReference type="EMBL" id="CAAKMV010000147">
    <property type="protein sequence ID" value="VIO60792.1"/>
    <property type="molecule type" value="Genomic_DNA"/>
</dbReference>
<name>A0A4E9DKZ3_GIBZA</name>
<dbReference type="Pfam" id="PF06094">
    <property type="entry name" value="GGACT"/>
    <property type="match status" value="1"/>
</dbReference>
<dbReference type="EC" id="4.3.2.9" evidence="1"/>
<dbReference type="InterPro" id="IPR036568">
    <property type="entry name" value="GGCT-like_sf"/>
</dbReference>
<dbReference type="SUPFAM" id="SSF110857">
    <property type="entry name" value="Gamma-glutamyl cyclotransferase-like"/>
    <property type="match status" value="1"/>
</dbReference>
<dbReference type="PANTHER" id="PTHR12935">
    <property type="entry name" value="GAMMA-GLUTAMYLCYCLOTRANSFERASE"/>
    <property type="match status" value="1"/>
</dbReference>